<proteinExistence type="predicted"/>
<dbReference type="InParanoid" id="B7FVK1"/>
<dbReference type="CDD" id="cd00170">
    <property type="entry name" value="SEC14"/>
    <property type="match status" value="1"/>
</dbReference>
<dbReference type="HOGENOM" id="CLU_606189_0_0_1"/>
<evidence type="ECO:0000256" key="2">
    <source>
        <dbReference type="SAM" id="SignalP"/>
    </source>
</evidence>
<dbReference type="InterPro" id="IPR001251">
    <property type="entry name" value="CRAL-TRIO_dom"/>
</dbReference>
<dbReference type="Proteomes" id="UP000000759">
    <property type="component" value="Chromosome 5"/>
</dbReference>
<sequence>MRFLAPRSDVGPGTRISRRLLLLSVTLGLQSAVPVTNASVQSIDLRAEHLLFWSGLDCAVDAALHNMGPLLDDLLLRGGDQPTETTSETTCVSERPMGSSPVYNNHTLDDPPSSMSTTMETLDDNRETSVATVNAPENTTTLSLKERVRNIPVSDKSRMQFSLFQPGDGSREDPDGIPTRYLKMQKGDRELAAKALEATLDWRDEHAIDTILKIPHRKFEICKQVFPHYFVGRDKDDHVVFVQRPAMLDLEKAKANGLTNEELLLHYVYVNEFLWQYLEADSPLGTMTSVIDLQGLHLGVLRQSDIISFLKKFVMTMDAHFPQRSHKTLILNAPKWFHMLYKLISPLLRDTTKAKIEIHSRSKKQDAVLKDYLGEDAAKKLPPSFWSKKHTKRQSRHRRGHNEEHSLDADDDGSGSAVPSDDPTEVSEMEEALRSFTLARIQENGQELAAIV</sequence>
<dbReference type="PROSITE" id="PS50191">
    <property type="entry name" value="CRAL_TRIO"/>
    <property type="match status" value="1"/>
</dbReference>
<keyword evidence="5" id="KW-1185">Reference proteome</keyword>
<dbReference type="PANTHER" id="PTHR45657">
    <property type="entry name" value="CRAL-TRIO DOMAIN-CONTAINING PROTEIN YKL091C-RELATED"/>
    <property type="match status" value="1"/>
</dbReference>
<dbReference type="eggNOG" id="KOG1471">
    <property type="taxonomic scope" value="Eukaryota"/>
</dbReference>
<dbReference type="InterPro" id="IPR036865">
    <property type="entry name" value="CRAL-TRIO_dom_sf"/>
</dbReference>
<name>B7FVK1_PHATC</name>
<reference evidence="4 5" key="1">
    <citation type="journal article" date="2008" name="Nature">
        <title>The Phaeodactylum genome reveals the evolutionary history of diatom genomes.</title>
        <authorList>
            <person name="Bowler C."/>
            <person name="Allen A.E."/>
            <person name="Badger J.H."/>
            <person name="Grimwood J."/>
            <person name="Jabbari K."/>
            <person name="Kuo A."/>
            <person name="Maheswari U."/>
            <person name="Martens C."/>
            <person name="Maumus F."/>
            <person name="Otillar R.P."/>
            <person name="Rayko E."/>
            <person name="Salamov A."/>
            <person name="Vandepoele K."/>
            <person name="Beszteri B."/>
            <person name="Gruber A."/>
            <person name="Heijde M."/>
            <person name="Katinka M."/>
            <person name="Mock T."/>
            <person name="Valentin K."/>
            <person name="Verret F."/>
            <person name="Berges J.A."/>
            <person name="Brownlee C."/>
            <person name="Cadoret J.P."/>
            <person name="Chiovitti A."/>
            <person name="Choi C.J."/>
            <person name="Coesel S."/>
            <person name="De Martino A."/>
            <person name="Detter J.C."/>
            <person name="Durkin C."/>
            <person name="Falciatore A."/>
            <person name="Fournet J."/>
            <person name="Haruta M."/>
            <person name="Huysman M.J."/>
            <person name="Jenkins B.D."/>
            <person name="Jiroutova K."/>
            <person name="Jorgensen R.E."/>
            <person name="Joubert Y."/>
            <person name="Kaplan A."/>
            <person name="Kroger N."/>
            <person name="Kroth P.G."/>
            <person name="La Roche J."/>
            <person name="Lindquist E."/>
            <person name="Lommer M."/>
            <person name="Martin-Jezequel V."/>
            <person name="Lopez P.J."/>
            <person name="Lucas S."/>
            <person name="Mangogna M."/>
            <person name="McGinnis K."/>
            <person name="Medlin L.K."/>
            <person name="Montsant A."/>
            <person name="Oudot-Le Secq M.P."/>
            <person name="Napoli C."/>
            <person name="Obornik M."/>
            <person name="Parker M.S."/>
            <person name="Petit J.L."/>
            <person name="Porcel B.M."/>
            <person name="Poulsen N."/>
            <person name="Robison M."/>
            <person name="Rychlewski L."/>
            <person name="Rynearson T.A."/>
            <person name="Schmutz J."/>
            <person name="Shapiro H."/>
            <person name="Siaut M."/>
            <person name="Stanley M."/>
            <person name="Sussman M.R."/>
            <person name="Taylor A.R."/>
            <person name="Vardi A."/>
            <person name="von Dassow P."/>
            <person name="Vyverman W."/>
            <person name="Willis A."/>
            <person name="Wyrwicz L.S."/>
            <person name="Rokhsar D.S."/>
            <person name="Weissenbach J."/>
            <person name="Armbrust E.V."/>
            <person name="Green B.R."/>
            <person name="Van de Peer Y."/>
            <person name="Grigoriev I.V."/>
        </authorList>
    </citation>
    <scope>NUCLEOTIDE SEQUENCE [LARGE SCALE GENOMIC DNA]</scope>
    <source>
        <strain evidence="4 5">CCAP 1055/1</strain>
    </source>
</reference>
<dbReference type="PaxDb" id="2850-Phatr44766"/>
<dbReference type="KEGG" id="pti:PHATRDRAFT_44766"/>
<gene>
    <name evidence="4" type="ORF">PHATRDRAFT_44766</name>
</gene>
<dbReference type="AlphaFoldDB" id="B7FVK1"/>
<feature type="region of interest" description="Disordered" evidence="1">
    <location>
        <begin position="383"/>
        <end position="431"/>
    </location>
</feature>
<feature type="compositionally biased region" description="Basic residues" evidence="1">
    <location>
        <begin position="387"/>
        <end position="400"/>
    </location>
</feature>
<evidence type="ECO:0000256" key="1">
    <source>
        <dbReference type="SAM" id="MobiDB-lite"/>
    </source>
</evidence>
<evidence type="ECO:0000313" key="5">
    <source>
        <dbReference type="Proteomes" id="UP000000759"/>
    </source>
</evidence>
<dbReference type="InterPro" id="IPR051026">
    <property type="entry name" value="PI/PC_transfer"/>
</dbReference>
<protein>
    <recommendedName>
        <fullName evidence="3">CRAL-TRIO domain-containing protein</fullName>
    </recommendedName>
</protein>
<dbReference type="SUPFAM" id="SSF52087">
    <property type="entry name" value="CRAL/TRIO domain"/>
    <property type="match status" value="1"/>
</dbReference>
<dbReference type="SUPFAM" id="SSF46938">
    <property type="entry name" value="CRAL/TRIO N-terminal domain"/>
    <property type="match status" value="1"/>
</dbReference>
<dbReference type="OMA" id="KRCHIRM"/>
<dbReference type="Pfam" id="PF00650">
    <property type="entry name" value="CRAL_TRIO"/>
    <property type="match status" value="1"/>
</dbReference>
<dbReference type="OrthoDB" id="1434354at2759"/>
<organism evidence="4 5">
    <name type="scientific">Phaeodactylum tricornutum (strain CCAP 1055/1)</name>
    <dbReference type="NCBI Taxonomy" id="556484"/>
    <lineage>
        <taxon>Eukaryota</taxon>
        <taxon>Sar</taxon>
        <taxon>Stramenopiles</taxon>
        <taxon>Ochrophyta</taxon>
        <taxon>Bacillariophyta</taxon>
        <taxon>Bacillariophyceae</taxon>
        <taxon>Bacillariophycidae</taxon>
        <taxon>Naviculales</taxon>
        <taxon>Phaeodactylaceae</taxon>
        <taxon>Phaeodactylum</taxon>
    </lineage>
</organism>
<reference evidence="5" key="2">
    <citation type="submission" date="2008-08" db="EMBL/GenBank/DDBJ databases">
        <authorList>
            <consortium name="Diatom Consortium"/>
            <person name="Grigoriev I."/>
            <person name="Grimwood J."/>
            <person name="Kuo A."/>
            <person name="Otillar R.P."/>
            <person name="Salamov A."/>
            <person name="Detter J.C."/>
            <person name="Lindquist E."/>
            <person name="Shapiro H."/>
            <person name="Lucas S."/>
            <person name="Glavina del Rio T."/>
            <person name="Pitluck S."/>
            <person name="Rokhsar D."/>
            <person name="Bowler C."/>
        </authorList>
    </citation>
    <scope>GENOME REANNOTATION</scope>
    <source>
        <strain evidence="5">CCAP 1055/1</strain>
    </source>
</reference>
<feature type="region of interest" description="Disordered" evidence="1">
    <location>
        <begin position="79"/>
        <end position="118"/>
    </location>
</feature>
<dbReference type="Gene3D" id="3.40.525.10">
    <property type="entry name" value="CRAL-TRIO lipid binding domain"/>
    <property type="match status" value="1"/>
</dbReference>
<evidence type="ECO:0000313" key="4">
    <source>
        <dbReference type="EMBL" id="EEC49418.1"/>
    </source>
</evidence>
<dbReference type="GeneID" id="7199883"/>
<dbReference type="EMBL" id="CM000608">
    <property type="protein sequence ID" value="EEC49418.1"/>
    <property type="molecule type" value="Genomic_DNA"/>
</dbReference>
<feature type="domain" description="CRAL-TRIO" evidence="3">
    <location>
        <begin position="218"/>
        <end position="393"/>
    </location>
</feature>
<dbReference type="RefSeq" id="XP_002178720.1">
    <property type="nucleotide sequence ID" value="XM_002178684.1"/>
</dbReference>
<feature type="chain" id="PRO_5002852723" description="CRAL-TRIO domain-containing protein" evidence="2">
    <location>
        <begin position="33"/>
        <end position="452"/>
    </location>
</feature>
<evidence type="ECO:0000259" key="3">
    <source>
        <dbReference type="PROSITE" id="PS50191"/>
    </source>
</evidence>
<feature type="signal peptide" evidence="2">
    <location>
        <begin position="1"/>
        <end position="32"/>
    </location>
</feature>
<dbReference type="PANTHER" id="PTHR45657:SF1">
    <property type="entry name" value="CRAL-TRIO DOMAIN-CONTAINING PROTEIN YKL091C-RELATED"/>
    <property type="match status" value="1"/>
</dbReference>
<dbReference type="SMART" id="SM00516">
    <property type="entry name" value="SEC14"/>
    <property type="match status" value="1"/>
</dbReference>
<accession>B7FVK1</accession>
<dbReference type="InterPro" id="IPR036273">
    <property type="entry name" value="CRAL/TRIO_N_dom_sf"/>
</dbReference>
<keyword evidence="2" id="KW-0732">Signal</keyword>